<comment type="caution">
    <text evidence="2">The sequence shown here is derived from an EMBL/GenBank/DDBJ whole genome shotgun (WGS) entry which is preliminary data.</text>
</comment>
<proteinExistence type="predicted"/>
<name>A0A941J7N8_9BACI</name>
<dbReference type="InterPro" id="IPR025143">
    <property type="entry name" value="DUF4083"/>
</dbReference>
<organism evidence="2 3">
    <name type="scientific">Peribacillus frigoritolerans</name>
    <dbReference type="NCBI Taxonomy" id="450367"/>
    <lineage>
        <taxon>Bacteria</taxon>
        <taxon>Bacillati</taxon>
        <taxon>Bacillota</taxon>
        <taxon>Bacilli</taxon>
        <taxon>Bacillales</taxon>
        <taxon>Bacillaceae</taxon>
        <taxon>Peribacillus</taxon>
    </lineage>
</organism>
<evidence type="ECO:0000256" key="1">
    <source>
        <dbReference type="SAM" id="Phobius"/>
    </source>
</evidence>
<keyword evidence="1" id="KW-1133">Transmembrane helix</keyword>
<dbReference type="Proteomes" id="UP000680045">
    <property type="component" value="Unassembled WGS sequence"/>
</dbReference>
<keyword evidence="1" id="KW-0812">Transmembrane</keyword>
<dbReference type="AlphaFoldDB" id="A0A941J7N8"/>
<evidence type="ECO:0000313" key="3">
    <source>
        <dbReference type="Proteomes" id="UP000680045"/>
    </source>
</evidence>
<protein>
    <submittedName>
        <fullName evidence="2">DUF4083 family protein</fullName>
    </submittedName>
</protein>
<feature type="transmembrane region" description="Helical" evidence="1">
    <location>
        <begin position="27"/>
        <end position="46"/>
    </location>
</feature>
<accession>A0A941J7N8</accession>
<reference evidence="2" key="1">
    <citation type="submission" date="2021-04" db="EMBL/GenBank/DDBJ databases">
        <title>Whole genome sequencing of Enterococci isolates from hospitalized patients.</title>
        <authorList>
            <person name="Ogoti B.M."/>
            <person name="Onyambu F.G."/>
        </authorList>
    </citation>
    <scope>NUCLEOTIDE SEQUENCE</scope>
    <source>
        <strain evidence="2">242</strain>
    </source>
</reference>
<feature type="transmembrane region" description="Helical" evidence="1">
    <location>
        <begin position="6"/>
        <end position="22"/>
    </location>
</feature>
<dbReference type="Pfam" id="PF13314">
    <property type="entry name" value="DUF4083"/>
    <property type="match status" value="1"/>
</dbReference>
<sequence>MAALIISIYITITLVSLFTFAGPYSPLVGLAVGIPIHILIVLTQIYKEIKVISKNYSNSFCRLYVLFIRYKKKRKEWGSLGINIGDLVYQLIMFILLLGMIFAVYFFVRSLLARLDKPNNIEQKT</sequence>
<gene>
    <name evidence="2" type="ORF">KEH51_23360</name>
</gene>
<evidence type="ECO:0000313" key="2">
    <source>
        <dbReference type="EMBL" id="MBR8645855.1"/>
    </source>
</evidence>
<keyword evidence="1" id="KW-0472">Membrane</keyword>
<dbReference type="EMBL" id="JAGTPW010000053">
    <property type="protein sequence ID" value="MBR8645855.1"/>
    <property type="molecule type" value="Genomic_DNA"/>
</dbReference>
<feature type="transmembrane region" description="Helical" evidence="1">
    <location>
        <begin position="87"/>
        <end position="108"/>
    </location>
</feature>